<organism evidence="1 2">
    <name type="scientific">Heterorhabditis bacteriophora</name>
    <name type="common">Entomopathogenic nematode worm</name>
    <dbReference type="NCBI Taxonomy" id="37862"/>
    <lineage>
        <taxon>Eukaryota</taxon>
        <taxon>Metazoa</taxon>
        <taxon>Ecdysozoa</taxon>
        <taxon>Nematoda</taxon>
        <taxon>Chromadorea</taxon>
        <taxon>Rhabditida</taxon>
        <taxon>Rhabditina</taxon>
        <taxon>Rhabditomorpha</taxon>
        <taxon>Strongyloidea</taxon>
        <taxon>Heterorhabditidae</taxon>
        <taxon>Heterorhabditis</taxon>
    </lineage>
</organism>
<dbReference type="Proteomes" id="UP000095283">
    <property type="component" value="Unplaced"/>
</dbReference>
<dbReference type="AlphaFoldDB" id="A0A1I7WEF0"/>
<proteinExistence type="predicted"/>
<evidence type="ECO:0000313" key="2">
    <source>
        <dbReference type="WBParaSite" id="Hba_03284"/>
    </source>
</evidence>
<sequence length="23" mass="2805">MKTYLKRYLSNTLIFVPLFKNKS</sequence>
<evidence type="ECO:0000313" key="1">
    <source>
        <dbReference type="Proteomes" id="UP000095283"/>
    </source>
</evidence>
<dbReference type="WBParaSite" id="Hba_03284">
    <property type="protein sequence ID" value="Hba_03284"/>
    <property type="gene ID" value="Hba_03284"/>
</dbReference>
<name>A0A1I7WEF0_HETBA</name>
<reference evidence="2" key="1">
    <citation type="submission" date="2016-11" db="UniProtKB">
        <authorList>
            <consortium name="WormBaseParasite"/>
        </authorList>
    </citation>
    <scope>IDENTIFICATION</scope>
</reference>
<keyword evidence="1" id="KW-1185">Reference proteome</keyword>
<accession>A0A1I7WEF0</accession>
<protein>
    <submittedName>
        <fullName evidence="2">Uncharacterized protein</fullName>
    </submittedName>
</protein>